<sequence length="113" mass="12973">ARYGISRKTGYKWLARYQALGMDGLQERSRRPWGHARQTPYTLQQAIIELRQSGRGLRGPKKIRELLAMRYPDADLPGLTTIYHVLKRAGLITSTRRRRRVAPTARPFASVQA</sequence>
<evidence type="ECO:0000313" key="2">
    <source>
        <dbReference type="Proteomes" id="UP001259982"/>
    </source>
</evidence>
<protein>
    <submittedName>
        <fullName evidence="1">Helix-turn-helix domain-containing protein</fullName>
    </submittedName>
</protein>
<dbReference type="RefSeq" id="WP_311660732.1">
    <property type="nucleotide sequence ID" value="NZ_JAVRHY010000045.1"/>
</dbReference>
<dbReference type="SUPFAM" id="SSF46689">
    <property type="entry name" value="Homeodomain-like"/>
    <property type="match status" value="1"/>
</dbReference>
<proteinExistence type="predicted"/>
<name>A0ABU3BBW4_9GAMM</name>
<keyword evidence="2" id="KW-1185">Reference proteome</keyword>
<dbReference type="Pfam" id="PF13565">
    <property type="entry name" value="HTH_32"/>
    <property type="match status" value="1"/>
</dbReference>
<dbReference type="EMBL" id="JAVRHY010000045">
    <property type="protein sequence ID" value="MDT0619976.1"/>
    <property type="molecule type" value="Genomic_DNA"/>
</dbReference>
<evidence type="ECO:0000313" key="1">
    <source>
        <dbReference type="EMBL" id="MDT0619976.1"/>
    </source>
</evidence>
<comment type="caution">
    <text evidence="1">The sequence shown here is derived from an EMBL/GenBank/DDBJ whole genome shotgun (WGS) entry which is preliminary data.</text>
</comment>
<accession>A0ABU3BBW4</accession>
<gene>
    <name evidence="1" type="ORF">RM531_16020</name>
</gene>
<dbReference type="InterPro" id="IPR009057">
    <property type="entry name" value="Homeodomain-like_sf"/>
</dbReference>
<organism evidence="1 2">
    <name type="scientific">Spectribacter acetivorans</name>
    <dbReference type="NCBI Taxonomy" id="3075603"/>
    <lineage>
        <taxon>Bacteria</taxon>
        <taxon>Pseudomonadati</taxon>
        <taxon>Pseudomonadota</taxon>
        <taxon>Gammaproteobacteria</taxon>
        <taxon>Salinisphaerales</taxon>
        <taxon>Salinisphaeraceae</taxon>
        <taxon>Spectribacter</taxon>
    </lineage>
</organism>
<dbReference type="Proteomes" id="UP001259982">
    <property type="component" value="Unassembled WGS sequence"/>
</dbReference>
<feature type="non-terminal residue" evidence="1">
    <location>
        <position position="113"/>
    </location>
</feature>
<reference evidence="1 2" key="1">
    <citation type="submission" date="2023-09" db="EMBL/GenBank/DDBJ databases">
        <authorList>
            <person name="Rey-Velasco X."/>
        </authorList>
    </citation>
    <scope>NUCLEOTIDE SEQUENCE [LARGE SCALE GENOMIC DNA]</scope>
    <source>
        <strain evidence="1 2">P385</strain>
    </source>
</reference>
<feature type="non-terminal residue" evidence="1">
    <location>
        <position position="1"/>
    </location>
</feature>